<reference evidence="4 5" key="1">
    <citation type="submission" date="2020-03" db="EMBL/GenBank/DDBJ databases">
        <title>Soil Listeria distribution.</title>
        <authorList>
            <person name="Liao J."/>
            <person name="Wiedmann M."/>
        </authorList>
    </citation>
    <scope>NUCLEOTIDE SEQUENCE [LARGE SCALE GENOMIC DNA]</scope>
    <source>
        <strain evidence="4 5">FSL L7-1515</strain>
    </source>
</reference>
<feature type="domain" description="ABC transporter" evidence="3">
    <location>
        <begin position="6"/>
        <end position="224"/>
    </location>
</feature>
<dbReference type="Proteomes" id="UP000587800">
    <property type="component" value="Unassembled WGS sequence"/>
</dbReference>
<dbReference type="RefSeq" id="WP_185348740.1">
    <property type="nucleotide sequence ID" value="NZ_JAASTU010000034.1"/>
</dbReference>
<dbReference type="SMART" id="SM00382">
    <property type="entry name" value="AAA"/>
    <property type="match status" value="1"/>
</dbReference>
<sequence>MTSKVLQLENISKSYKNRNILDNINITVNEGEIVGILGLNGQGKTTMIKILLGLISPDSGKTFLNLNLKEDVGVMLQEVAMPERITVEEWMNLVRVYSKDKRDVDEVLTQLNLQNEKKKICNKLSGGKQRRVQYAVSIINSPKLLILDEPTVGMDIVSKEAFWEDLKASVTNRKVTVLLISHDLDEVQDFCTRIAILHNGKIVKDEDKKDLIKTINTDSFYKINTDNLNSSFMKQVKLLSVNETADYLFFDSKNIDKVITIMQENSISISYLEKIEHNLSNYFKETIENVE</sequence>
<evidence type="ECO:0000313" key="4">
    <source>
        <dbReference type="EMBL" id="MBC1508766.1"/>
    </source>
</evidence>
<dbReference type="InterPro" id="IPR003593">
    <property type="entry name" value="AAA+_ATPase"/>
</dbReference>
<evidence type="ECO:0000313" key="5">
    <source>
        <dbReference type="Proteomes" id="UP000587800"/>
    </source>
</evidence>
<comment type="caution">
    <text evidence="4">The sequence shown here is derived from an EMBL/GenBank/DDBJ whole genome shotgun (WGS) entry which is preliminary data.</text>
</comment>
<dbReference type="PROSITE" id="PS50893">
    <property type="entry name" value="ABC_TRANSPORTER_2"/>
    <property type="match status" value="1"/>
</dbReference>
<proteinExistence type="predicted"/>
<dbReference type="CDD" id="cd03230">
    <property type="entry name" value="ABC_DR_subfamily_A"/>
    <property type="match status" value="1"/>
</dbReference>
<dbReference type="PANTHER" id="PTHR43038:SF3">
    <property type="entry name" value="ABC TRANSPORTER G FAMILY MEMBER 20 ISOFORM X1"/>
    <property type="match status" value="1"/>
</dbReference>
<accession>A0ABR6SSV9</accession>
<dbReference type="InterPro" id="IPR027417">
    <property type="entry name" value="P-loop_NTPase"/>
</dbReference>
<protein>
    <submittedName>
        <fullName evidence="4">ABC transporter ATP-binding protein</fullName>
    </submittedName>
</protein>
<name>A0ABR6SSV9_9LIST</name>
<evidence type="ECO:0000259" key="3">
    <source>
        <dbReference type="PROSITE" id="PS50893"/>
    </source>
</evidence>
<gene>
    <name evidence="4" type="ORF">HCJ59_02425</name>
</gene>
<organism evidence="4 5">
    <name type="scientific">Listeria immobilis</name>
    <dbReference type="NCBI Taxonomy" id="2713502"/>
    <lineage>
        <taxon>Bacteria</taxon>
        <taxon>Bacillati</taxon>
        <taxon>Bacillota</taxon>
        <taxon>Bacilli</taxon>
        <taxon>Bacillales</taxon>
        <taxon>Listeriaceae</taxon>
        <taxon>Listeria</taxon>
    </lineage>
</organism>
<dbReference type="Pfam" id="PF00005">
    <property type="entry name" value="ABC_tran"/>
    <property type="match status" value="1"/>
</dbReference>
<keyword evidence="2 4" id="KW-0067">ATP-binding</keyword>
<evidence type="ECO:0000256" key="2">
    <source>
        <dbReference type="ARBA" id="ARBA00022840"/>
    </source>
</evidence>
<evidence type="ECO:0000256" key="1">
    <source>
        <dbReference type="ARBA" id="ARBA00022741"/>
    </source>
</evidence>
<dbReference type="Gene3D" id="3.40.50.300">
    <property type="entry name" value="P-loop containing nucleotide triphosphate hydrolases"/>
    <property type="match status" value="1"/>
</dbReference>
<keyword evidence="5" id="KW-1185">Reference proteome</keyword>
<dbReference type="PANTHER" id="PTHR43038">
    <property type="entry name" value="ATP-BINDING CASSETTE, SUB-FAMILY H, MEMBER 1"/>
    <property type="match status" value="1"/>
</dbReference>
<dbReference type="InterPro" id="IPR003439">
    <property type="entry name" value="ABC_transporter-like_ATP-bd"/>
</dbReference>
<keyword evidence="1" id="KW-0547">Nucleotide-binding</keyword>
<dbReference type="GO" id="GO:0005524">
    <property type="term" value="F:ATP binding"/>
    <property type="evidence" value="ECO:0007669"/>
    <property type="project" value="UniProtKB-KW"/>
</dbReference>
<dbReference type="SUPFAM" id="SSF52540">
    <property type="entry name" value="P-loop containing nucleoside triphosphate hydrolases"/>
    <property type="match status" value="1"/>
</dbReference>
<dbReference type="EMBL" id="JAASUB010000002">
    <property type="protein sequence ID" value="MBC1508766.1"/>
    <property type="molecule type" value="Genomic_DNA"/>
</dbReference>